<dbReference type="PANTHER" id="PTHR30093:SF2">
    <property type="entry name" value="TYPE II SECRETION SYSTEM PROTEIN H"/>
    <property type="match status" value="1"/>
</dbReference>
<dbReference type="AlphaFoldDB" id="B9XGJ0"/>
<dbReference type="InterPro" id="IPR012902">
    <property type="entry name" value="N_methyl_site"/>
</dbReference>
<dbReference type="OrthoDB" id="9837341at2"/>
<name>B9XGJ0_PEDPL</name>
<comment type="caution">
    <text evidence="3">The sequence shown here is derived from an EMBL/GenBank/DDBJ whole genome shotgun (WGS) entry which is preliminary data.</text>
</comment>
<dbReference type="PANTHER" id="PTHR30093">
    <property type="entry name" value="GENERAL SECRETION PATHWAY PROTEIN G"/>
    <property type="match status" value="1"/>
</dbReference>
<keyword evidence="1" id="KW-0488">Methylation</keyword>
<evidence type="ECO:0000313" key="3">
    <source>
        <dbReference type="EMBL" id="EEF61041.1"/>
    </source>
</evidence>
<organism evidence="3 4">
    <name type="scientific">Pedosphaera parvula (strain Ellin514)</name>
    <dbReference type="NCBI Taxonomy" id="320771"/>
    <lineage>
        <taxon>Bacteria</taxon>
        <taxon>Pseudomonadati</taxon>
        <taxon>Verrucomicrobiota</taxon>
        <taxon>Pedosphaerae</taxon>
        <taxon>Pedosphaerales</taxon>
        <taxon>Pedosphaeraceae</taxon>
        <taxon>Pedosphaera</taxon>
    </lineage>
</organism>
<dbReference type="RefSeq" id="WP_007414936.1">
    <property type="nucleotide sequence ID" value="NZ_ABOX02000012.1"/>
</dbReference>
<keyword evidence="2" id="KW-1133">Transmembrane helix</keyword>
<dbReference type="Gene3D" id="3.30.700.10">
    <property type="entry name" value="Glycoprotein, Type 4 Pilin"/>
    <property type="match status" value="1"/>
</dbReference>
<evidence type="ECO:0000313" key="4">
    <source>
        <dbReference type="Proteomes" id="UP000003688"/>
    </source>
</evidence>
<dbReference type="EMBL" id="ABOX02000012">
    <property type="protein sequence ID" value="EEF61041.1"/>
    <property type="molecule type" value="Genomic_DNA"/>
</dbReference>
<sequence length="268" mass="29643">MKYPDGNRNGSCRLAAFTLIELLLVVAIIGILAGLLLPALSSAKAKGNTVACLSNLKQLGLCFQMYNADNDGRFADNLPNFYTGTDPGYSNSWVVGDMTRIAEATNQNLLRQSKFFPYATSAKLFHCPVDQARSNGFDRLRSYSMNCWIGSRYMNNSTYANGAYRTFLKESELTSPAPAALWVMMDESEATIDDGWYQITFDSSTSLYANDSFFGTRHQRGYTIDFADGHGELYKLRDPGTQIGKQLSPTNSDLVRLRNVTTSAYGAP</sequence>
<dbReference type="PRINTS" id="PR00813">
    <property type="entry name" value="BCTERIALGSPG"/>
</dbReference>
<dbReference type="InterPro" id="IPR000983">
    <property type="entry name" value="Bac_GSPG_pilin"/>
</dbReference>
<feature type="transmembrane region" description="Helical" evidence="2">
    <location>
        <begin position="12"/>
        <end position="37"/>
    </location>
</feature>
<dbReference type="GO" id="GO:0015628">
    <property type="term" value="P:protein secretion by the type II secretion system"/>
    <property type="evidence" value="ECO:0007669"/>
    <property type="project" value="InterPro"/>
</dbReference>
<keyword evidence="2" id="KW-0472">Membrane</keyword>
<protein>
    <recommendedName>
        <fullName evidence="5">Type II secretory pathway pseudopilin PulG-like protein</fullName>
    </recommendedName>
</protein>
<dbReference type="STRING" id="320771.Cflav_PD3758"/>
<evidence type="ECO:0008006" key="5">
    <source>
        <dbReference type="Google" id="ProtNLM"/>
    </source>
</evidence>
<reference evidence="3 4" key="1">
    <citation type="journal article" date="2011" name="J. Bacteriol.">
        <title>Genome sequence of 'Pedosphaera parvula' Ellin514, an aerobic Verrucomicrobial isolate from pasture soil.</title>
        <authorList>
            <person name="Kant R."/>
            <person name="van Passel M.W."/>
            <person name="Sangwan P."/>
            <person name="Palva A."/>
            <person name="Lucas S."/>
            <person name="Copeland A."/>
            <person name="Lapidus A."/>
            <person name="Glavina Del Rio T."/>
            <person name="Dalin E."/>
            <person name="Tice H."/>
            <person name="Bruce D."/>
            <person name="Goodwin L."/>
            <person name="Pitluck S."/>
            <person name="Chertkov O."/>
            <person name="Larimer F.W."/>
            <person name="Land M.L."/>
            <person name="Hauser L."/>
            <person name="Brettin T.S."/>
            <person name="Detter J.C."/>
            <person name="Han S."/>
            <person name="de Vos W.M."/>
            <person name="Janssen P.H."/>
            <person name="Smidt H."/>
        </authorList>
    </citation>
    <scope>NUCLEOTIDE SEQUENCE [LARGE SCALE GENOMIC DNA]</scope>
    <source>
        <strain evidence="3 4">Ellin514</strain>
    </source>
</reference>
<dbReference type="SUPFAM" id="SSF54523">
    <property type="entry name" value="Pili subunits"/>
    <property type="match status" value="1"/>
</dbReference>
<dbReference type="GO" id="GO:0015627">
    <property type="term" value="C:type II protein secretion system complex"/>
    <property type="evidence" value="ECO:0007669"/>
    <property type="project" value="InterPro"/>
</dbReference>
<proteinExistence type="predicted"/>
<dbReference type="InterPro" id="IPR045584">
    <property type="entry name" value="Pilin-like"/>
</dbReference>
<evidence type="ECO:0000256" key="2">
    <source>
        <dbReference type="SAM" id="Phobius"/>
    </source>
</evidence>
<keyword evidence="4" id="KW-1185">Reference proteome</keyword>
<gene>
    <name evidence="3" type="ORF">Cflav_PD3758</name>
</gene>
<accession>B9XGJ0</accession>
<dbReference type="Proteomes" id="UP000003688">
    <property type="component" value="Unassembled WGS sequence"/>
</dbReference>
<keyword evidence="2" id="KW-0812">Transmembrane</keyword>
<dbReference type="NCBIfam" id="TIGR02532">
    <property type="entry name" value="IV_pilin_GFxxxE"/>
    <property type="match status" value="1"/>
</dbReference>
<evidence type="ECO:0000256" key="1">
    <source>
        <dbReference type="ARBA" id="ARBA00022481"/>
    </source>
</evidence>